<protein>
    <submittedName>
        <fullName evidence="2">Protein SHORTAGE IN CHIASMATA 1</fullName>
    </submittedName>
</protein>
<evidence type="ECO:0000256" key="1">
    <source>
        <dbReference type="SAM" id="MobiDB-lite"/>
    </source>
</evidence>
<keyword evidence="3" id="KW-1185">Reference proteome</keyword>
<dbReference type="AlphaFoldDB" id="A0AAD7VG25"/>
<name>A0AAD7VG25_QUISA</name>
<dbReference type="Proteomes" id="UP001163823">
    <property type="component" value="Chromosome 3"/>
</dbReference>
<dbReference type="EMBL" id="JARAOO010000003">
    <property type="protein sequence ID" value="KAJ7974200.1"/>
    <property type="molecule type" value="Genomic_DNA"/>
</dbReference>
<dbReference type="PANTHER" id="PTHR35764">
    <property type="entry name" value="PROTEIN SHORTAGE IN CHIASMATA 1"/>
    <property type="match status" value="1"/>
</dbReference>
<organism evidence="2 3">
    <name type="scientific">Quillaja saponaria</name>
    <name type="common">Soap bark tree</name>
    <dbReference type="NCBI Taxonomy" id="32244"/>
    <lineage>
        <taxon>Eukaryota</taxon>
        <taxon>Viridiplantae</taxon>
        <taxon>Streptophyta</taxon>
        <taxon>Embryophyta</taxon>
        <taxon>Tracheophyta</taxon>
        <taxon>Spermatophyta</taxon>
        <taxon>Magnoliopsida</taxon>
        <taxon>eudicotyledons</taxon>
        <taxon>Gunneridae</taxon>
        <taxon>Pentapetalae</taxon>
        <taxon>rosids</taxon>
        <taxon>fabids</taxon>
        <taxon>Fabales</taxon>
        <taxon>Quillajaceae</taxon>
        <taxon>Quillaja</taxon>
    </lineage>
</organism>
<reference evidence="2" key="1">
    <citation type="journal article" date="2023" name="Science">
        <title>Elucidation of the pathway for biosynthesis of saponin adjuvants from the soapbark tree.</title>
        <authorList>
            <person name="Reed J."/>
            <person name="Orme A."/>
            <person name="El-Demerdash A."/>
            <person name="Owen C."/>
            <person name="Martin L.B.B."/>
            <person name="Misra R.C."/>
            <person name="Kikuchi S."/>
            <person name="Rejzek M."/>
            <person name="Martin A.C."/>
            <person name="Harkess A."/>
            <person name="Leebens-Mack J."/>
            <person name="Louveau T."/>
            <person name="Stephenson M.J."/>
            <person name="Osbourn A."/>
        </authorList>
    </citation>
    <scope>NUCLEOTIDE SEQUENCE</scope>
    <source>
        <strain evidence="2">S10</strain>
    </source>
</reference>
<dbReference type="KEGG" id="qsa:O6P43_004308"/>
<gene>
    <name evidence="2" type="ORF">O6P43_004308</name>
</gene>
<dbReference type="PANTHER" id="PTHR35764:SF1">
    <property type="entry name" value="PROTEIN SHORTAGE IN CHIASMATA 1"/>
    <property type="match status" value="1"/>
</dbReference>
<dbReference type="InterPro" id="IPR038824">
    <property type="entry name" value="SHOC1-like"/>
</dbReference>
<evidence type="ECO:0000313" key="3">
    <source>
        <dbReference type="Proteomes" id="UP001163823"/>
    </source>
</evidence>
<sequence>MRTRFLNIDYFSSAPTQFFQTLAFLHLPVHHLPNPHLSTIEDLIRFDSVPNVSLQIDRLPIDAALSKFFSGVLPQKIHVRIEDFNATVPSRNQKGESGFGVGTAENQISEDRVDEENGEECRSTLGPENLDSKFPRKNEWNAIGYKDTRVYKVIQFETHELDVFLENDVFSEEEKMEMLSEVPTDENNLGMLDPELSMHHPYEVLESIYSVEGVTSEYALKQTTYSLEDNCSLQDLLHFHQSTFPLLEEDEGSLRSFPCLCKEEEVGSFLENIEQQDLDEKYNSLILDKEGLGFVENNVLELISDLCLAKLCLEPEPASPKKLPGMEFMITLETSQVHQKSTLHGTSHVDCDFSLEPVVLQEFQFLDKDSSQNFESFFNRQTTCDPESIEWIFKKDLNFKNFDELVTSNELALIDDSFKSLPVPVISDYGKMICLYVIVEEILASLKPQPLSASDGIYLNWDLLEGDERNGRINFLYQNILAKIDSNSIDFDQELLDNGKLVLDLILSDDTLNGSYMEEYMELQKLLSDGNVLLDNHPVGVASSELLDDGYFKQETGEQIADRNAERASLLFKSMSEVMPS</sequence>
<feature type="region of interest" description="Disordered" evidence="1">
    <location>
        <begin position="110"/>
        <end position="130"/>
    </location>
</feature>
<dbReference type="GO" id="GO:0000712">
    <property type="term" value="P:resolution of meiotic recombination intermediates"/>
    <property type="evidence" value="ECO:0007669"/>
    <property type="project" value="TreeGrafter"/>
</dbReference>
<evidence type="ECO:0000313" key="2">
    <source>
        <dbReference type="EMBL" id="KAJ7974200.1"/>
    </source>
</evidence>
<accession>A0AAD7VG25</accession>
<comment type="caution">
    <text evidence="2">The sequence shown here is derived from an EMBL/GenBank/DDBJ whole genome shotgun (WGS) entry which is preliminary data.</text>
</comment>
<proteinExistence type="predicted"/>